<keyword evidence="2" id="KW-0808">Transferase</keyword>
<evidence type="ECO:0000313" key="2">
    <source>
        <dbReference type="EMBL" id="CAI9085036.1"/>
    </source>
</evidence>
<dbReference type="CDD" id="cd02440">
    <property type="entry name" value="AdoMet_MTases"/>
    <property type="match status" value="1"/>
</dbReference>
<keyword evidence="1" id="KW-0472">Membrane</keyword>
<accession>A0ABN8XF88</accession>
<dbReference type="SUPFAM" id="SSF53335">
    <property type="entry name" value="S-adenosyl-L-methionine-dependent methyltransferases"/>
    <property type="match status" value="1"/>
</dbReference>
<keyword evidence="3" id="KW-1185">Reference proteome</keyword>
<dbReference type="Gene3D" id="3.40.50.150">
    <property type="entry name" value="Vaccinia Virus protein VP39"/>
    <property type="match status" value="1"/>
</dbReference>
<organism evidence="2 3">
    <name type="scientific">Candidatus Methylacidiphilum fumarolicum</name>
    <dbReference type="NCBI Taxonomy" id="591154"/>
    <lineage>
        <taxon>Bacteria</taxon>
        <taxon>Pseudomonadati</taxon>
        <taxon>Verrucomicrobiota</taxon>
        <taxon>Methylacidiphilae</taxon>
        <taxon>Methylacidiphilales</taxon>
        <taxon>Methylacidiphilaceae</taxon>
        <taxon>Methylacidiphilum (ex Ratnadevi et al. 2023)</taxon>
    </lineage>
</organism>
<evidence type="ECO:0000313" key="3">
    <source>
        <dbReference type="Proteomes" id="UP001161497"/>
    </source>
</evidence>
<dbReference type="GO" id="GO:0032259">
    <property type="term" value="P:methylation"/>
    <property type="evidence" value="ECO:0007669"/>
    <property type="project" value="UniProtKB-KW"/>
</dbReference>
<keyword evidence="2" id="KW-0489">Methyltransferase</keyword>
<dbReference type="GO" id="GO:0008168">
    <property type="term" value="F:methyltransferase activity"/>
    <property type="evidence" value="ECO:0007669"/>
    <property type="project" value="UniProtKB-KW"/>
</dbReference>
<protein>
    <submittedName>
        <fullName evidence="2">2-polyprenyl-3-methyl-5-hydroxy-6-metoxy-1, 4-benzoquinol methylase</fullName>
    </submittedName>
</protein>
<sequence length="248" mass="28929">MSTYSIYNSVIKKIEQRIDLSSKKQLLDIGSGKGELIRLVKEKWDLSTFACDYTDKWMEVKNQKVEVVDLNTDPLPYSDNSFDIITCTEVVEHLNNYRKLLQEMYRVLKPQGLVVISTPNLVNLKSRMRFFSFGFWNLFGPLPFDRIQREDTDGHISPVHFFYLVHGLHEAGFSKIEISVDKYQRSSMIALSFFYLPIKFFGAISFFKEQAKYRTIQKENLPYVTLVNTLDLMLGRTVIATGMKLYDR</sequence>
<keyword evidence="1" id="KW-0812">Transmembrane</keyword>
<reference evidence="2" key="1">
    <citation type="submission" date="2023-03" db="EMBL/GenBank/DDBJ databases">
        <authorList>
            <person name="Cremers G."/>
            <person name="Picone N."/>
        </authorList>
    </citation>
    <scope>NUCLEOTIDE SEQUENCE</scope>
    <source>
        <strain evidence="2">Sample_alias</strain>
    </source>
</reference>
<dbReference type="RefSeq" id="WP_009061054.1">
    <property type="nucleotide sequence ID" value="NZ_JAHXRZ010000006.1"/>
</dbReference>
<name>A0ABN8XF88_9BACT</name>
<feature type="transmembrane region" description="Helical" evidence="1">
    <location>
        <begin position="188"/>
        <end position="207"/>
    </location>
</feature>
<dbReference type="Proteomes" id="UP001161497">
    <property type="component" value="Chromosome"/>
</dbReference>
<keyword evidence="1" id="KW-1133">Transmembrane helix</keyword>
<gene>
    <name evidence="2" type="primary">ubiG</name>
    <name evidence="2" type="ORF">MFUM_0655</name>
</gene>
<dbReference type="PANTHER" id="PTHR43591:SF24">
    <property type="entry name" value="2-METHOXY-6-POLYPRENYL-1,4-BENZOQUINOL METHYLASE, MITOCHONDRIAL"/>
    <property type="match status" value="1"/>
</dbReference>
<dbReference type="Pfam" id="PF13489">
    <property type="entry name" value="Methyltransf_23"/>
    <property type="match status" value="1"/>
</dbReference>
<dbReference type="EMBL" id="OX458932">
    <property type="protein sequence ID" value="CAI9085036.1"/>
    <property type="molecule type" value="Genomic_DNA"/>
</dbReference>
<proteinExistence type="predicted"/>
<dbReference type="PANTHER" id="PTHR43591">
    <property type="entry name" value="METHYLTRANSFERASE"/>
    <property type="match status" value="1"/>
</dbReference>
<evidence type="ECO:0000256" key="1">
    <source>
        <dbReference type="SAM" id="Phobius"/>
    </source>
</evidence>
<dbReference type="InterPro" id="IPR029063">
    <property type="entry name" value="SAM-dependent_MTases_sf"/>
</dbReference>